<feature type="chain" id="PRO_5029010081" evidence="1">
    <location>
        <begin position="20"/>
        <end position="215"/>
    </location>
</feature>
<proteinExistence type="predicted"/>
<dbReference type="EMBL" id="CP060723">
    <property type="protein sequence ID" value="QNN41618.1"/>
    <property type="molecule type" value="Genomic_DNA"/>
</dbReference>
<evidence type="ECO:0000256" key="1">
    <source>
        <dbReference type="SAM" id="SignalP"/>
    </source>
</evidence>
<dbReference type="KEGG" id="proe:H9L23_21325"/>
<feature type="signal peptide" evidence="1">
    <location>
        <begin position="1"/>
        <end position="19"/>
    </location>
</feature>
<reference evidence="2 3" key="1">
    <citation type="submission" date="2020-08" db="EMBL/GenBank/DDBJ databases">
        <title>Genome sequence of Pedobacter roseus KACC 11594T.</title>
        <authorList>
            <person name="Hyun D.-W."/>
            <person name="Bae J.-W."/>
        </authorList>
    </citation>
    <scope>NUCLEOTIDE SEQUENCE [LARGE SCALE GENOMIC DNA]</scope>
    <source>
        <strain evidence="2 3">KACC 11594</strain>
    </source>
</reference>
<dbReference type="Proteomes" id="UP000515806">
    <property type="component" value="Chromosome"/>
</dbReference>
<name>A0A7G9QE43_9SPHI</name>
<sequence>MKSLYLLFFLTIQAFFSFAQNVTVGPSAKPLLKSMAKTPVEGSVYFNNKYANGKIKTLSEKEFNVKDLRYNLETQQLEYTENDNIYAIQDSVQSFTLIDSLGKSHQFTKMGKAQSNNFYEIVADGKVALLKQYTVKKEVTEDWYTKKKVNKMVQQNIYFTNQGGLIQKFTPSEKNTATVLGDKKNEITAFIKNEQLNLREDDDLAKVFIFYNTLH</sequence>
<gene>
    <name evidence="2" type="ORF">H9L23_21325</name>
</gene>
<keyword evidence="3" id="KW-1185">Reference proteome</keyword>
<protein>
    <submittedName>
        <fullName evidence="2">Uncharacterized protein</fullName>
    </submittedName>
</protein>
<accession>A0A7G9QE43</accession>
<evidence type="ECO:0000313" key="2">
    <source>
        <dbReference type="EMBL" id="QNN41618.1"/>
    </source>
</evidence>
<organism evidence="2 3">
    <name type="scientific">Pedobacter roseus</name>
    <dbReference type="NCBI Taxonomy" id="336820"/>
    <lineage>
        <taxon>Bacteria</taxon>
        <taxon>Pseudomonadati</taxon>
        <taxon>Bacteroidota</taxon>
        <taxon>Sphingobacteriia</taxon>
        <taxon>Sphingobacteriales</taxon>
        <taxon>Sphingobacteriaceae</taxon>
        <taxon>Pedobacter</taxon>
    </lineage>
</organism>
<dbReference type="AlphaFoldDB" id="A0A7G9QE43"/>
<evidence type="ECO:0000313" key="3">
    <source>
        <dbReference type="Proteomes" id="UP000515806"/>
    </source>
</evidence>
<dbReference type="RefSeq" id="WP_187592220.1">
    <property type="nucleotide sequence ID" value="NZ_CP060723.1"/>
</dbReference>
<keyword evidence="1" id="KW-0732">Signal</keyword>